<sequence>MPEPYRAPVEIVPGASSDVLLLCDHATNAVPAEFGHLGLPLEQFQRHIAYDIGAAAVTRELARLLGATAIFSGFSRLLIDPNRGPDDPTLVMRLSDGAVIPGNARIGAEGIAQRIAHFHAPYHEAIARHLDIMAAADQAPAIIAVHSFTPVWKTEPRPWHAAVLWDRDPRLACPLIDSLRQDGKFEIGDNEPYDGALENDTLYRHGTKRGLPHALIEVRQDLISDDFGAGAWANRLATALAPLIRQPDIHKIEQWGSRADMDPPIRR</sequence>
<name>A0ABU4RPA3_9HYPH</name>
<keyword evidence="2" id="KW-1185">Reference proteome</keyword>
<dbReference type="Pfam" id="PF05013">
    <property type="entry name" value="FGase"/>
    <property type="match status" value="1"/>
</dbReference>
<accession>A0ABU4RPA3</accession>
<dbReference type="EMBL" id="JAXAFJ010000006">
    <property type="protein sequence ID" value="MDX6806676.1"/>
    <property type="molecule type" value="Genomic_DNA"/>
</dbReference>
<proteinExistence type="predicted"/>
<comment type="caution">
    <text evidence="1">The sequence shown here is derived from an EMBL/GenBank/DDBJ whole genome shotgun (WGS) entry which is preliminary data.</text>
</comment>
<reference evidence="1 2" key="1">
    <citation type="submission" date="2023-11" db="EMBL/GenBank/DDBJ databases">
        <authorList>
            <person name="Bao R."/>
        </authorList>
    </citation>
    <scope>NUCLEOTIDE SEQUENCE [LARGE SCALE GENOMIC DNA]</scope>
    <source>
        <strain evidence="1 2">PJ23</strain>
    </source>
</reference>
<protein>
    <submittedName>
        <fullName evidence="1">N-formylglutamate amidohydrolase</fullName>
    </submittedName>
</protein>
<dbReference type="Gene3D" id="3.40.630.40">
    <property type="entry name" value="Zn-dependent exopeptidases"/>
    <property type="match status" value="1"/>
</dbReference>
<dbReference type="RefSeq" id="WP_319844800.1">
    <property type="nucleotide sequence ID" value="NZ_JAXAFJ010000006.1"/>
</dbReference>
<dbReference type="InterPro" id="IPR011227">
    <property type="entry name" value="UCP029730"/>
</dbReference>
<organism evidence="1 2">
    <name type="scientific">Terrihabitans rhizophilus</name>
    <dbReference type="NCBI Taxonomy" id="3092662"/>
    <lineage>
        <taxon>Bacteria</taxon>
        <taxon>Pseudomonadati</taxon>
        <taxon>Pseudomonadota</taxon>
        <taxon>Alphaproteobacteria</taxon>
        <taxon>Hyphomicrobiales</taxon>
        <taxon>Terrihabitans</taxon>
    </lineage>
</organism>
<evidence type="ECO:0000313" key="2">
    <source>
        <dbReference type="Proteomes" id="UP001274321"/>
    </source>
</evidence>
<evidence type="ECO:0000313" key="1">
    <source>
        <dbReference type="EMBL" id="MDX6806676.1"/>
    </source>
</evidence>
<dbReference type="SUPFAM" id="SSF53187">
    <property type="entry name" value="Zn-dependent exopeptidases"/>
    <property type="match status" value="1"/>
</dbReference>
<dbReference type="PIRSF" id="PIRSF029730">
    <property type="entry name" value="UCP029730"/>
    <property type="match status" value="1"/>
</dbReference>
<dbReference type="InterPro" id="IPR007709">
    <property type="entry name" value="N-FG_amidohydro"/>
</dbReference>
<dbReference type="Proteomes" id="UP001274321">
    <property type="component" value="Unassembled WGS sequence"/>
</dbReference>
<gene>
    <name evidence="1" type="ORF">SCD90_11430</name>
</gene>